<feature type="modified residue" description="4-aspartylphosphate" evidence="4">
    <location>
        <position position="58"/>
    </location>
</feature>
<keyword evidence="3" id="KW-0804">Transcription</keyword>
<dbReference type="Pfam" id="PF12833">
    <property type="entry name" value="HTH_18"/>
    <property type="match status" value="1"/>
</dbReference>
<reference evidence="7" key="1">
    <citation type="journal article" date="2014" name="Genome Announc.">
        <title>Draft Genome Sequences of Three Alkaliphilic Bacillus Strains, Bacillus wakoensis JCM 9140T, Bacillus akibai JCM 9157T, and Bacillus hemicellulosilyticus JCM 9152T.</title>
        <authorList>
            <person name="Yuki M."/>
            <person name="Oshima K."/>
            <person name="Suda W."/>
            <person name="Oshida Y."/>
            <person name="Kitamura K."/>
            <person name="Iida T."/>
            <person name="Hattori M."/>
            <person name="Ohkuma M."/>
        </authorList>
    </citation>
    <scope>NUCLEOTIDE SEQUENCE [LARGE SCALE GENOMIC DNA]</scope>
    <source>
        <strain evidence="7">JCM 9152</strain>
    </source>
</reference>
<evidence type="ECO:0000256" key="2">
    <source>
        <dbReference type="ARBA" id="ARBA00023125"/>
    </source>
</evidence>
<dbReference type="SMART" id="SM00448">
    <property type="entry name" value="REC"/>
    <property type="match status" value="1"/>
</dbReference>
<dbReference type="CDD" id="cd17536">
    <property type="entry name" value="REC_YesN-like"/>
    <property type="match status" value="1"/>
</dbReference>
<dbReference type="InterPro" id="IPR011006">
    <property type="entry name" value="CheY-like_superfamily"/>
</dbReference>
<feature type="domain" description="Response regulatory" evidence="6">
    <location>
        <begin position="6"/>
        <end position="123"/>
    </location>
</feature>
<keyword evidence="1" id="KW-0805">Transcription regulation</keyword>
<keyword evidence="2 7" id="KW-0238">DNA-binding</keyword>
<dbReference type="InterPro" id="IPR018060">
    <property type="entry name" value="HTH_AraC"/>
</dbReference>
<dbReference type="AlphaFoldDB" id="W4QD46"/>
<dbReference type="InterPro" id="IPR009057">
    <property type="entry name" value="Homeodomain-like_sf"/>
</dbReference>
<dbReference type="Pfam" id="PF00072">
    <property type="entry name" value="Response_reg"/>
    <property type="match status" value="1"/>
</dbReference>
<comment type="caution">
    <text evidence="7">The sequence shown here is derived from an EMBL/GenBank/DDBJ whole genome shotgun (WGS) entry which is preliminary data.</text>
</comment>
<dbReference type="PROSITE" id="PS01124">
    <property type="entry name" value="HTH_ARAC_FAMILY_2"/>
    <property type="match status" value="1"/>
</dbReference>
<evidence type="ECO:0000256" key="3">
    <source>
        <dbReference type="ARBA" id="ARBA00023163"/>
    </source>
</evidence>
<evidence type="ECO:0000259" key="5">
    <source>
        <dbReference type="PROSITE" id="PS01124"/>
    </source>
</evidence>
<evidence type="ECO:0000259" key="6">
    <source>
        <dbReference type="PROSITE" id="PS50110"/>
    </source>
</evidence>
<organism evidence="7 8">
    <name type="scientific">Halalkalibacter hemicellulosilyticusJCM 9152</name>
    <dbReference type="NCBI Taxonomy" id="1236971"/>
    <lineage>
        <taxon>Bacteria</taxon>
        <taxon>Bacillati</taxon>
        <taxon>Bacillota</taxon>
        <taxon>Bacilli</taxon>
        <taxon>Bacillales</taxon>
        <taxon>Bacillaceae</taxon>
        <taxon>Halalkalibacter</taxon>
    </lineage>
</organism>
<dbReference type="InterPro" id="IPR020449">
    <property type="entry name" value="Tscrpt_reg_AraC-type_HTH"/>
</dbReference>
<evidence type="ECO:0000256" key="4">
    <source>
        <dbReference type="PROSITE-ProRule" id="PRU00169"/>
    </source>
</evidence>
<dbReference type="OrthoDB" id="342399at2"/>
<keyword evidence="8" id="KW-1185">Reference proteome</keyword>
<evidence type="ECO:0000313" key="7">
    <source>
        <dbReference type="EMBL" id="GAE29971.1"/>
    </source>
</evidence>
<dbReference type="PROSITE" id="PS50110">
    <property type="entry name" value="RESPONSE_REGULATORY"/>
    <property type="match status" value="1"/>
</dbReference>
<sequence>MQDLYRVLIVDDEPLIRQGIKHYLDWEKAGFEIVGEASNGQEALALIPRCQPHIMLTDMVMPIMDGEVLTKEMKQHYPDIQVVILSSFGEYDYVRSAFHHGAIDYILKPKLNAKDLHDVLRKAAKHIPKGLKHEETYEKAVSSKSTQIEKVIDGYSSKEDIDQLCEVFTYPYFCLIGVVSRNESDDINKVECAERLLAPFYKEHEDQVRYTWIKEDQHTAMAIINLNNLELYERLKNVCQVEAQISFIMTSCFEQLEQLRRIYLEEWKELTQLPFYFSEQSLICSEDASCTEKEESFNLDWFTDELKNGHYDLAFQYLRQYSYSLVQSARLSVNEFRSFFNHIFFTVTILLSNHGYERSKLEQVKFSYVSKVSAALSAHEVIEYMERFIEEMNDTVNQVNVKGNEDSIQQVIEYISTHYHEPISLNVVAEMFHFNASYLSTQFSHHMKVGFNEYVNRIRIEYACKQLTEGKRPIAEIGEVVGYSDHSYFCKVFKKLKGVSPSYYRRQQKKGQLRELG</sequence>
<dbReference type="STRING" id="1236971.JCM9152_1361"/>
<dbReference type="EMBL" id="BAUU01000008">
    <property type="protein sequence ID" value="GAE29971.1"/>
    <property type="molecule type" value="Genomic_DNA"/>
</dbReference>
<dbReference type="SUPFAM" id="SSF52172">
    <property type="entry name" value="CheY-like"/>
    <property type="match status" value="1"/>
</dbReference>
<dbReference type="InterPro" id="IPR018062">
    <property type="entry name" value="HTH_AraC-typ_CS"/>
</dbReference>
<keyword evidence="4" id="KW-0597">Phosphoprotein</keyword>
<dbReference type="Proteomes" id="UP000018895">
    <property type="component" value="Unassembled WGS sequence"/>
</dbReference>
<dbReference type="PANTHER" id="PTHR43280:SF2">
    <property type="entry name" value="HTH-TYPE TRANSCRIPTIONAL REGULATOR EXSA"/>
    <property type="match status" value="1"/>
</dbReference>
<accession>W4QD46</accession>
<dbReference type="InterPro" id="IPR001789">
    <property type="entry name" value="Sig_transdc_resp-reg_receiver"/>
</dbReference>
<protein>
    <submittedName>
        <fullName evidence="7">DNA-binding response regulator</fullName>
    </submittedName>
</protein>
<evidence type="ECO:0000256" key="1">
    <source>
        <dbReference type="ARBA" id="ARBA00023015"/>
    </source>
</evidence>
<feature type="domain" description="HTH araC/xylS-type" evidence="5">
    <location>
        <begin position="409"/>
        <end position="507"/>
    </location>
</feature>
<dbReference type="RefSeq" id="WP_035342116.1">
    <property type="nucleotide sequence ID" value="NZ_BAUU01000008.1"/>
</dbReference>
<dbReference type="GO" id="GO:0043565">
    <property type="term" value="F:sequence-specific DNA binding"/>
    <property type="evidence" value="ECO:0007669"/>
    <property type="project" value="InterPro"/>
</dbReference>
<proteinExistence type="predicted"/>
<dbReference type="Gene3D" id="3.40.50.2300">
    <property type="match status" value="1"/>
</dbReference>
<dbReference type="SMART" id="SM00342">
    <property type="entry name" value="HTH_ARAC"/>
    <property type="match status" value="1"/>
</dbReference>
<gene>
    <name evidence="7" type="ORF">JCM9152_1361</name>
</gene>
<dbReference type="GO" id="GO:0003700">
    <property type="term" value="F:DNA-binding transcription factor activity"/>
    <property type="evidence" value="ECO:0007669"/>
    <property type="project" value="InterPro"/>
</dbReference>
<evidence type="ECO:0000313" key="8">
    <source>
        <dbReference type="Proteomes" id="UP000018895"/>
    </source>
</evidence>
<dbReference type="PANTHER" id="PTHR43280">
    <property type="entry name" value="ARAC-FAMILY TRANSCRIPTIONAL REGULATOR"/>
    <property type="match status" value="1"/>
</dbReference>
<dbReference type="PRINTS" id="PR00032">
    <property type="entry name" value="HTHARAC"/>
</dbReference>
<dbReference type="PROSITE" id="PS00041">
    <property type="entry name" value="HTH_ARAC_FAMILY_1"/>
    <property type="match status" value="1"/>
</dbReference>
<dbReference type="SUPFAM" id="SSF46689">
    <property type="entry name" value="Homeodomain-like"/>
    <property type="match status" value="2"/>
</dbReference>
<name>W4QD46_9BACI</name>
<dbReference type="Gene3D" id="1.10.10.60">
    <property type="entry name" value="Homeodomain-like"/>
    <property type="match status" value="2"/>
</dbReference>
<dbReference type="GO" id="GO:0000160">
    <property type="term" value="P:phosphorelay signal transduction system"/>
    <property type="evidence" value="ECO:0007669"/>
    <property type="project" value="InterPro"/>
</dbReference>